<dbReference type="InterPro" id="IPR049556">
    <property type="entry name" value="PhiB"/>
</dbReference>
<dbReference type="PANTHER" id="PTHR30289:SF13">
    <property type="entry name" value="PEBP-LIKE PROTEIN"/>
    <property type="match status" value="1"/>
</dbReference>
<evidence type="ECO:0000313" key="1">
    <source>
        <dbReference type="EMBL" id="KKY27050.1"/>
    </source>
</evidence>
<reference evidence="1 2" key="1">
    <citation type="submission" date="2015-05" db="EMBL/GenBank/DDBJ databases">
        <title>Distinctive expansion of gene families associated with plant cell wall degradation and secondary metabolism in the genomes of grapevine trunk pathogens.</title>
        <authorList>
            <person name="Lawrence D.P."/>
            <person name="Travadon R."/>
            <person name="Rolshausen P.E."/>
            <person name="Baumgartner K."/>
        </authorList>
    </citation>
    <scope>NUCLEOTIDE SEQUENCE [LARGE SCALE GENOMIC DNA]</scope>
    <source>
        <strain evidence="1">UCRPC4</strain>
    </source>
</reference>
<dbReference type="EMBL" id="LCWF01000030">
    <property type="protein sequence ID" value="KKY27050.1"/>
    <property type="molecule type" value="Genomic_DNA"/>
</dbReference>
<dbReference type="AlphaFoldDB" id="A0A0G2HEZ8"/>
<comment type="caution">
    <text evidence="1">The sequence shown here is derived from an EMBL/GenBank/DDBJ whole genome shotgun (WGS) entry which is preliminary data.</text>
</comment>
<protein>
    <recommendedName>
        <fullName evidence="3">Phosphatidylethanolamine-binding protein</fullName>
    </recommendedName>
</protein>
<dbReference type="CDD" id="cd00457">
    <property type="entry name" value="PEBP"/>
    <property type="match status" value="1"/>
</dbReference>
<dbReference type="Gene3D" id="3.90.280.10">
    <property type="entry name" value="PEBP-like"/>
    <property type="match status" value="1"/>
</dbReference>
<dbReference type="Proteomes" id="UP000053317">
    <property type="component" value="Unassembled WGS sequence"/>
</dbReference>
<accession>A0A0G2HEZ8</accession>
<proteinExistence type="predicted"/>
<dbReference type="InterPro" id="IPR036610">
    <property type="entry name" value="PEBP-like_sf"/>
</dbReference>
<dbReference type="SUPFAM" id="SSF49777">
    <property type="entry name" value="PEBP-like"/>
    <property type="match status" value="1"/>
</dbReference>
<evidence type="ECO:0000313" key="2">
    <source>
        <dbReference type="Proteomes" id="UP000053317"/>
    </source>
</evidence>
<dbReference type="PANTHER" id="PTHR30289">
    <property type="entry name" value="UNCHARACTERIZED PROTEIN YBCL-RELATED"/>
    <property type="match status" value="1"/>
</dbReference>
<gene>
    <name evidence="1" type="ORF">UCRPC4_g01275</name>
</gene>
<reference evidence="1 2" key="2">
    <citation type="submission" date="2015-05" db="EMBL/GenBank/DDBJ databases">
        <authorList>
            <person name="Morales-Cruz A."/>
            <person name="Amrine K.C."/>
            <person name="Cantu D."/>
        </authorList>
    </citation>
    <scope>NUCLEOTIDE SEQUENCE [LARGE SCALE GENOMIC DNA]</scope>
    <source>
        <strain evidence="1">UCRPC4</strain>
    </source>
</reference>
<dbReference type="Pfam" id="PF01161">
    <property type="entry name" value="PBP"/>
    <property type="match status" value="1"/>
</dbReference>
<evidence type="ECO:0008006" key="3">
    <source>
        <dbReference type="Google" id="ProtNLM"/>
    </source>
</evidence>
<keyword evidence="2" id="KW-1185">Reference proteome</keyword>
<sequence>MAITDYIEWALAKALYSSRGHDAGIFTRTPPFKDIPENLTITSPDNGPSGSKLKPEFTQVGPDRFPTLTWIPPSDIQIAEYILICEDVDAPLPQPIVHGLFWGIPGTVTKVTDEDIQLKNLAEGKQGGIKAGWVIGRNRKGTHYFGAKPLLEHGTHRYFFEVVALEDKIERDELEKDLEENMTKEELVKRIDGKVVGWGNWVGEFERRWGEKH</sequence>
<name>A0A0G2HEZ8_PHACM</name>
<dbReference type="OrthoDB" id="10251855at2759"/>
<dbReference type="InterPro" id="IPR008914">
    <property type="entry name" value="PEBP"/>
</dbReference>
<organism evidence="1 2">
    <name type="scientific">Phaeomoniella chlamydospora</name>
    <name type="common">Phaeoacremonium chlamydosporum</name>
    <dbReference type="NCBI Taxonomy" id="158046"/>
    <lineage>
        <taxon>Eukaryota</taxon>
        <taxon>Fungi</taxon>
        <taxon>Dikarya</taxon>
        <taxon>Ascomycota</taxon>
        <taxon>Pezizomycotina</taxon>
        <taxon>Eurotiomycetes</taxon>
        <taxon>Chaetothyriomycetidae</taxon>
        <taxon>Phaeomoniellales</taxon>
        <taxon>Phaeomoniellaceae</taxon>
        <taxon>Phaeomoniella</taxon>
    </lineage>
</organism>